<proteinExistence type="inferred from homology"/>
<comment type="similarity">
    <text evidence="1">Belongs to the short-chain dehydrogenases/reductases (SDR) family.</text>
</comment>
<dbReference type="FunFam" id="3.40.50.720:FF:000084">
    <property type="entry name" value="Short-chain dehydrogenase reductase"/>
    <property type="match status" value="1"/>
</dbReference>
<dbReference type="InterPro" id="IPR020904">
    <property type="entry name" value="Sc_DH/Rdtase_CS"/>
</dbReference>
<sequence length="257" mass="27535">MSAIYSSLANTVVFVSGGASGIGATLVDAFVAQRARVAFCDLDETAGLALCERYPAATRPWFARCDIRDVEAYRQTLDAAAQALGPIRVLVNNAGRDDRCALQDLTLERWDDMIRTNLTHHVFAAQRAAPAMAREGGGSIINMGSISWLRGRPNLIAYTAAKAAISGISRTLARELGGDNIRVNAVLPGPVLTERQQALWFDSADAKRFVELQCLKFPVQTTHIADMVLFLASDQSAAVTGQNMIVDAGLAQVSVVG</sequence>
<evidence type="ECO:0000313" key="3">
    <source>
        <dbReference type="EMBL" id="SAL50833.1"/>
    </source>
</evidence>
<dbReference type="CDD" id="cd05233">
    <property type="entry name" value="SDR_c"/>
    <property type="match status" value="1"/>
</dbReference>
<dbReference type="InterPro" id="IPR002347">
    <property type="entry name" value="SDR_fam"/>
</dbReference>
<dbReference type="AlphaFoldDB" id="A0A158I3D0"/>
<name>A0A158I3D0_9BURK</name>
<protein>
    <submittedName>
        <fullName evidence="3">Short-chain dehydrogenase/reductase SDR</fullName>
    </submittedName>
</protein>
<dbReference type="SUPFAM" id="SSF51735">
    <property type="entry name" value="NAD(P)-binding Rossmann-fold domains"/>
    <property type="match status" value="1"/>
</dbReference>
<dbReference type="Gene3D" id="3.40.50.720">
    <property type="entry name" value="NAD(P)-binding Rossmann-like Domain"/>
    <property type="match status" value="1"/>
</dbReference>
<keyword evidence="2" id="KW-0560">Oxidoreductase</keyword>
<dbReference type="EMBL" id="FCOK02000039">
    <property type="protein sequence ID" value="SAL50833.1"/>
    <property type="molecule type" value="Genomic_DNA"/>
</dbReference>
<dbReference type="GO" id="GO:0016491">
    <property type="term" value="F:oxidoreductase activity"/>
    <property type="evidence" value="ECO:0007669"/>
    <property type="project" value="UniProtKB-KW"/>
</dbReference>
<dbReference type="InterPro" id="IPR036291">
    <property type="entry name" value="NAD(P)-bd_dom_sf"/>
</dbReference>
<evidence type="ECO:0000256" key="1">
    <source>
        <dbReference type="ARBA" id="ARBA00006484"/>
    </source>
</evidence>
<dbReference type="PROSITE" id="PS00061">
    <property type="entry name" value="ADH_SHORT"/>
    <property type="match status" value="1"/>
</dbReference>
<evidence type="ECO:0000256" key="2">
    <source>
        <dbReference type="ARBA" id="ARBA00023002"/>
    </source>
</evidence>
<accession>A0A158I3D0</accession>
<dbReference type="PANTHER" id="PTHR43639:SF1">
    <property type="entry name" value="SHORT-CHAIN DEHYDROGENASE_REDUCTASE FAMILY PROTEIN"/>
    <property type="match status" value="1"/>
</dbReference>
<dbReference type="OrthoDB" id="9789398at2"/>
<dbReference type="RefSeq" id="WP_062089545.1">
    <property type="nucleotide sequence ID" value="NZ_FCOK02000039.1"/>
</dbReference>
<reference evidence="3 4" key="1">
    <citation type="submission" date="2016-01" db="EMBL/GenBank/DDBJ databases">
        <authorList>
            <person name="Oliw E.H."/>
        </authorList>
    </citation>
    <scope>NUCLEOTIDE SEQUENCE [LARGE SCALE GENOMIC DNA]</scope>
    <source>
        <strain evidence="3">LMG 27134</strain>
    </source>
</reference>
<evidence type="ECO:0000313" key="4">
    <source>
        <dbReference type="Proteomes" id="UP000054683"/>
    </source>
</evidence>
<organism evidence="3 4">
    <name type="scientific">Caballeronia udeis</name>
    <dbReference type="NCBI Taxonomy" id="1232866"/>
    <lineage>
        <taxon>Bacteria</taxon>
        <taxon>Pseudomonadati</taxon>
        <taxon>Pseudomonadota</taxon>
        <taxon>Betaproteobacteria</taxon>
        <taxon>Burkholderiales</taxon>
        <taxon>Burkholderiaceae</taxon>
        <taxon>Caballeronia</taxon>
    </lineage>
</organism>
<dbReference type="Pfam" id="PF13561">
    <property type="entry name" value="adh_short_C2"/>
    <property type="match status" value="1"/>
</dbReference>
<dbReference type="PRINTS" id="PR00081">
    <property type="entry name" value="GDHRDH"/>
</dbReference>
<dbReference type="Proteomes" id="UP000054683">
    <property type="component" value="Unassembled WGS sequence"/>
</dbReference>
<dbReference type="PRINTS" id="PR00080">
    <property type="entry name" value="SDRFAMILY"/>
</dbReference>
<dbReference type="PANTHER" id="PTHR43639">
    <property type="entry name" value="OXIDOREDUCTASE, SHORT-CHAIN DEHYDROGENASE/REDUCTASE FAMILY (AFU_ORTHOLOGUE AFUA_5G02870)"/>
    <property type="match status" value="1"/>
</dbReference>
<gene>
    <name evidence="3" type="ORF">AWB69_05179</name>
</gene>